<evidence type="ECO:0000256" key="1">
    <source>
        <dbReference type="SAM" id="Coils"/>
    </source>
</evidence>
<feature type="coiled-coil region" evidence="1">
    <location>
        <begin position="80"/>
        <end position="118"/>
    </location>
</feature>
<reference evidence="2 3" key="1">
    <citation type="submission" date="2019-04" db="EMBL/GenBank/DDBJ databases">
        <title>An improved genome assembly and genetic linkage map for asparagus bean, Vigna unguiculata ssp. sesquipedialis.</title>
        <authorList>
            <person name="Xia Q."/>
            <person name="Zhang R."/>
            <person name="Dong Y."/>
        </authorList>
    </citation>
    <scope>NUCLEOTIDE SEQUENCE [LARGE SCALE GENOMIC DNA]</scope>
    <source>
        <tissue evidence="2">Leaf</tissue>
    </source>
</reference>
<keyword evidence="1" id="KW-0175">Coiled coil</keyword>
<evidence type="ECO:0000313" key="3">
    <source>
        <dbReference type="Proteomes" id="UP000501690"/>
    </source>
</evidence>
<protein>
    <submittedName>
        <fullName evidence="2">Uncharacterized protein</fullName>
    </submittedName>
</protein>
<gene>
    <name evidence="2" type="ORF">DEO72_LG3g1520</name>
</gene>
<name>A0A4D6LEF2_VIGUN</name>
<keyword evidence="3" id="KW-1185">Reference proteome</keyword>
<dbReference type="Proteomes" id="UP000501690">
    <property type="component" value="Linkage Group LG3"/>
</dbReference>
<dbReference type="EMBL" id="CP039347">
    <property type="protein sequence ID" value="QCD86989.1"/>
    <property type="molecule type" value="Genomic_DNA"/>
</dbReference>
<dbReference type="AlphaFoldDB" id="A0A4D6LEF2"/>
<evidence type="ECO:0000313" key="2">
    <source>
        <dbReference type="EMBL" id="QCD86989.1"/>
    </source>
</evidence>
<accession>A0A4D6LEF2</accession>
<organism evidence="2 3">
    <name type="scientific">Vigna unguiculata</name>
    <name type="common">Cowpea</name>
    <dbReference type="NCBI Taxonomy" id="3917"/>
    <lineage>
        <taxon>Eukaryota</taxon>
        <taxon>Viridiplantae</taxon>
        <taxon>Streptophyta</taxon>
        <taxon>Embryophyta</taxon>
        <taxon>Tracheophyta</taxon>
        <taxon>Spermatophyta</taxon>
        <taxon>Magnoliopsida</taxon>
        <taxon>eudicotyledons</taxon>
        <taxon>Gunneridae</taxon>
        <taxon>Pentapetalae</taxon>
        <taxon>rosids</taxon>
        <taxon>fabids</taxon>
        <taxon>Fabales</taxon>
        <taxon>Fabaceae</taxon>
        <taxon>Papilionoideae</taxon>
        <taxon>50 kb inversion clade</taxon>
        <taxon>NPAAA clade</taxon>
        <taxon>indigoferoid/millettioid clade</taxon>
        <taxon>Phaseoleae</taxon>
        <taxon>Vigna</taxon>
    </lineage>
</organism>
<proteinExistence type="predicted"/>
<sequence length="180" mass="20978">MLPQISSHWNGLTLLSVFAMIKEGQNKGYEEGELSAVDKEVVEILGSSQPIRAISRGLGSWGIEEEGVDSHSERHWERHEEGRRAKIEEVQEELKNLKAKYEEERVAWKKEKEEWAGERKQLAFFCKEVDASHPNYDINKDIVDGRLVDEEEMSAEQSVEEPEGEMLILWMRRWTKCKMM</sequence>